<evidence type="ECO:0008006" key="4">
    <source>
        <dbReference type="Google" id="ProtNLM"/>
    </source>
</evidence>
<reference evidence="2 3" key="1">
    <citation type="submission" date="2015-10" db="EMBL/GenBank/DDBJ databases">
        <title>Pseudomonas helleri sp. nov. and Pseudomonas weihenstephanensis sp. nov., isolated from raw cows milk.</title>
        <authorList>
            <person name="Von Neubeck M."/>
            <person name="Huptas C."/>
            <person name="Wenning M."/>
            <person name="Scherer S."/>
        </authorList>
    </citation>
    <scope>NUCLEOTIDE SEQUENCE [LARGE SCALE GENOMIC DNA]</scope>
    <source>
        <strain evidence="2 3">BSTT44</strain>
    </source>
</reference>
<dbReference type="InterPro" id="IPR008523">
    <property type="entry name" value="DUF805"/>
</dbReference>
<dbReference type="Pfam" id="PF05656">
    <property type="entry name" value="DUF805"/>
    <property type="match status" value="1"/>
</dbReference>
<sequence>MPALSLETPPQEERFASLDPLGFGGRIGRLRFLVWSTVLTLVCIVTALLLALAVKVSPTFGITCGATLIIAYAFISLRICAQRLHDLNWSAWMLLLYLIPMANLMLSLVMLLMPGTSSPNKYGAPPPPNSQSVTVSAWIVIFFISLGLCVMIALFALGLMATLIDAVTSNTL</sequence>
<evidence type="ECO:0000313" key="2">
    <source>
        <dbReference type="EMBL" id="KQB53283.1"/>
    </source>
</evidence>
<proteinExistence type="predicted"/>
<dbReference type="GO" id="GO:0005886">
    <property type="term" value="C:plasma membrane"/>
    <property type="evidence" value="ECO:0007669"/>
    <property type="project" value="TreeGrafter"/>
</dbReference>
<dbReference type="OrthoDB" id="9812349at2"/>
<keyword evidence="1" id="KW-0812">Transmembrane</keyword>
<keyword evidence="1" id="KW-0472">Membrane</keyword>
<name>A0A0Q0YVL2_9PSED</name>
<dbReference type="PANTHER" id="PTHR34980">
    <property type="entry name" value="INNER MEMBRANE PROTEIN-RELATED-RELATED"/>
    <property type="match status" value="1"/>
</dbReference>
<feature type="transmembrane region" description="Helical" evidence="1">
    <location>
        <begin position="92"/>
        <end position="115"/>
    </location>
</feature>
<organism evidence="2 3">
    <name type="scientific">Pseudomonas endophytica</name>
    <dbReference type="NCBI Taxonomy" id="1563157"/>
    <lineage>
        <taxon>Bacteria</taxon>
        <taxon>Pseudomonadati</taxon>
        <taxon>Pseudomonadota</taxon>
        <taxon>Gammaproteobacteria</taxon>
        <taxon>Pseudomonadales</taxon>
        <taxon>Pseudomonadaceae</taxon>
        <taxon>Pseudomonas</taxon>
    </lineage>
</organism>
<keyword evidence="3" id="KW-1185">Reference proteome</keyword>
<dbReference type="AlphaFoldDB" id="A0A0Q0YVL2"/>
<evidence type="ECO:0000313" key="3">
    <source>
        <dbReference type="Proteomes" id="UP000050342"/>
    </source>
</evidence>
<protein>
    <recommendedName>
        <fullName evidence="4">DUF805 domain-containing protein</fullName>
    </recommendedName>
</protein>
<feature type="transmembrane region" description="Helical" evidence="1">
    <location>
        <begin position="135"/>
        <end position="164"/>
    </location>
</feature>
<dbReference type="RefSeq" id="WP_055103260.1">
    <property type="nucleotide sequence ID" value="NZ_LLWH01000172.1"/>
</dbReference>
<dbReference type="PANTHER" id="PTHR34980:SF3">
    <property type="entry name" value="BLR8105 PROTEIN"/>
    <property type="match status" value="1"/>
</dbReference>
<gene>
    <name evidence="2" type="ORF">AQS70_11270</name>
</gene>
<dbReference type="EMBL" id="LLWH01000172">
    <property type="protein sequence ID" value="KQB53283.1"/>
    <property type="molecule type" value="Genomic_DNA"/>
</dbReference>
<comment type="caution">
    <text evidence="2">The sequence shown here is derived from an EMBL/GenBank/DDBJ whole genome shotgun (WGS) entry which is preliminary data.</text>
</comment>
<feature type="transmembrane region" description="Helical" evidence="1">
    <location>
        <begin position="32"/>
        <end position="54"/>
    </location>
</feature>
<dbReference type="Proteomes" id="UP000050342">
    <property type="component" value="Unassembled WGS sequence"/>
</dbReference>
<feature type="transmembrane region" description="Helical" evidence="1">
    <location>
        <begin position="60"/>
        <end position="80"/>
    </location>
</feature>
<accession>A0A0Q0YVL2</accession>
<dbReference type="STRING" id="1563157.AQS70_11270"/>
<evidence type="ECO:0000256" key="1">
    <source>
        <dbReference type="SAM" id="Phobius"/>
    </source>
</evidence>
<keyword evidence="1" id="KW-1133">Transmembrane helix</keyword>